<keyword evidence="5" id="KW-0560">Oxidoreductase</keyword>
<dbReference type="PANTHER" id="PTHR30096">
    <property type="entry name" value="4,5-DOPA DIOXYGENASE EXTRADIOL-LIKE PROTEIN"/>
    <property type="match status" value="1"/>
</dbReference>
<evidence type="ECO:0000259" key="6">
    <source>
        <dbReference type="Pfam" id="PF02900"/>
    </source>
</evidence>
<evidence type="ECO:0000256" key="2">
    <source>
        <dbReference type="ARBA" id="ARBA00007581"/>
    </source>
</evidence>
<sequence length="227" mass="24277">PTLFLSHGSPMMAVEKDVTTDFFKQLGARLVTTYHPKAILIISAHWEVPGNRVAVTTKSDFGGFPKELYEVKYDAIGNPALAERVGGALRDAGIECVSQPTRGLDHGAWVPLVHMFPKADIPVVQLSLSSSLDFDFHAKIGQALRPLRDEGVLIIASGGAVHNLRELFGPKQPWASGFDKALAEAITKPESDAARLIAMAGLVQAPTFKGAHPRAEHFIPVAVAAGA</sequence>
<gene>
    <name evidence="7" type="ORF">BDK51DRAFT_10411</name>
</gene>
<dbReference type="PIRSF" id="PIRSF006157">
    <property type="entry name" value="Doxgns_DODA"/>
    <property type="match status" value="1"/>
</dbReference>
<dbReference type="Pfam" id="PF02900">
    <property type="entry name" value="LigB"/>
    <property type="match status" value="1"/>
</dbReference>
<keyword evidence="8" id="KW-1185">Reference proteome</keyword>
<dbReference type="OrthoDB" id="7396853at2759"/>
<dbReference type="CDD" id="cd07363">
    <property type="entry name" value="45_DOPA_Dioxygenase"/>
    <property type="match status" value="1"/>
</dbReference>
<dbReference type="Gene3D" id="3.40.830.10">
    <property type="entry name" value="LigB-like"/>
    <property type="match status" value="1"/>
</dbReference>
<organism evidence="7 8">
    <name type="scientific">Blyttiomyces helicus</name>
    <dbReference type="NCBI Taxonomy" id="388810"/>
    <lineage>
        <taxon>Eukaryota</taxon>
        <taxon>Fungi</taxon>
        <taxon>Fungi incertae sedis</taxon>
        <taxon>Chytridiomycota</taxon>
        <taxon>Chytridiomycota incertae sedis</taxon>
        <taxon>Chytridiomycetes</taxon>
        <taxon>Chytridiomycetes incertae sedis</taxon>
        <taxon>Blyttiomyces</taxon>
    </lineage>
</organism>
<evidence type="ECO:0000256" key="3">
    <source>
        <dbReference type="ARBA" id="ARBA00022723"/>
    </source>
</evidence>
<keyword evidence="3" id="KW-0479">Metal-binding</keyword>
<dbReference type="GO" id="GO:0016702">
    <property type="term" value="F:oxidoreductase activity, acting on single donors with incorporation of molecular oxygen, incorporation of two atoms of oxygen"/>
    <property type="evidence" value="ECO:0007669"/>
    <property type="project" value="UniProtKB-ARBA"/>
</dbReference>
<comment type="similarity">
    <text evidence="2">Belongs to the DODA-type extradiol aromatic ring-opening dioxygenase family.</text>
</comment>
<dbReference type="SUPFAM" id="SSF53213">
    <property type="entry name" value="LigB-like"/>
    <property type="match status" value="1"/>
</dbReference>
<feature type="non-terminal residue" evidence="7">
    <location>
        <position position="1"/>
    </location>
</feature>
<dbReference type="GO" id="GO:0008198">
    <property type="term" value="F:ferrous iron binding"/>
    <property type="evidence" value="ECO:0007669"/>
    <property type="project" value="InterPro"/>
</dbReference>
<dbReference type="PANTHER" id="PTHR30096:SF0">
    <property type="entry name" value="4,5-DOPA DIOXYGENASE EXTRADIOL-LIKE PROTEIN"/>
    <property type="match status" value="1"/>
</dbReference>
<evidence type="ECO:0000256" key="5">
    <source>
        <dbReference type="ARBA" id="ARBA00023002"/>
    </source>
</evidence>
<evidence type="ECO:0000313" key="8">
    <source>
        <dbReference type="Proteomes" id="UP000269721"/>
    </source>
</evidence>
<accession>A0A4P9WHP4</accession>
<keyword evidence="7" id="KW-0223">Dioxygenase</keyword>
<dbReference type="InterPro" id="IPR004183">
    <property type="entry name" value="Xdiol_dOase_suB"/>
</dbReference>
<comment type="cofactor">
    <cofactor evidence="1">
        <name>Zn(2+)</name>
        <dbReference type="ChEBI" id="CHEBI:29105"/>
    </cofactor>
</comment>
<protein>
    <submittedName>
        <fullName evidence="7">Extradiol ring-cleavage dioxygenase, class III enzyme, subunit B</fullName>
    </submittedName>
</protein>
<keyword evidence="4" id="KW-0862">Zinc</keyword>
<evidence type="ECO:0000313" key="7">
    <source>
        <dbReference type="EMBL" id="RKO91363.1"/>
    </source>
</evidence>
<evidence type="ECO:0000256" key="1">
    <source>
        <dbReference type="ARBA" id="ARBA00001947"/>
    </source>
</evidence>
<feature type="domain" description="Extradiol ring-cleavage dioxygenase class III enzyme subunit B" evidence="6">
    <location>
        <begin position="2"/>
        <end position="227"/>
    </location>
</feature>
<feature type="non-terminal residue" evidence="7">
    <location>
        <position position="227"/>
    </location>
</feature>
<proteinExistence type="inferred from homology"/>
<dbReference type="EMBL" id="KZ995101">
    <property type="protein sequence ID" value="RKO91363.1"/>
    <property type="molecule type" value="Genomic_DNA"/>
</dbReference>
<dbReference type="Proteomes" id="UP000269721">
    <property type="component" value="Unassembled WGS sequence"/>
</dbReference>
<name>A0A4P9WHP4_9FUNG</name>
<dbReference type="GO" id="GO:0008270">
    <property type="term" value="F:zinc ion binding"/>
    <property type="evidence" value="ECO:0007669"/>
    <property type="project" value="InterPro"/>
</dbReference>
<dbReference type="InterPro" id="IPR014436">
    <property type="entry name" value="Extradiol_dOase_DODA"/>
</dbReference>
<reference evidence="8" key="1">
    <citation type="journal article" date="2018" name="Nat. Microbiol.">
        <title>Leveraging single-cell genomics to expand the fungal tree of life.</title>
        <authorList>
            <person name="Ahrendt S.R."/>
            <person name="Quandt C.A."/>
            <person name="Ciobanu D."/>
            <person name="Clum A."/>
            <person name="Salamov A."/>
            <person name="Andreopoulos B."/>
            <person name="Cheng J.F."/>
            <person name="Woyke T."/>
            <person name="Pelin A."/>
            <person name="Henrissat B."/>
            <person name="Reynolds N.K."/>
            <person name="Benny G.L."/>
            <person name="Smith M.E."/>
            <person name="James T.Y."/>
            <person name="Grigoriev I.V."/>
        </authorList>
    </citation>
    <scope>NUCLEOTIDE SEQUENCE [LARGE SCALE GENOMIC DNA]</scope>
</reference>
<dbReference type="AlphaFoldDB" id="A0A4P9WHP4"/>
<evidence type="ECO:0000256" key="4">
    <source>
        <dbReference type="ARBA" id="ARBA00022833"/>
    </source>
</evidence>